<proteinExistence type="predicted"/>
<organism evidence="2 3">
    <name type="scientific">Algoriphagus halophilus</name>
    <dbReference type="NCBI Taxonomy" id="226505"/>
    <lineage>
        <taxon>Bacteria</taxon>
        <taxon>Pseudomonadati</taxon>
        <taxon>Bacteroidota</taxon>
        <taxon>Cytophagia</taxon>
        <taxon>Cytophagales</taxon>
        <taxon>Cyclobacteriaceae</taxon>
        <taxon>Algoriphagus</taxon>
    </lineage>
</organism>
<gene>
    <name evidence="2" type="ORF">SAMN05444394_3357</name>
</gene>
<dbReference type="RefSeq" id="WP_074226099.1">
    <property type="nucleotide sequence ID" value="NZ_FSRC01000002.1"/>
</dbReference>
<name>A0A1N6GM13_9BACT</name>
<keyword evidence="3" id="KW-1185">Reference proteome</keyword>
<dbReference type="AlphaFoldDB" id="A0A1N6GM13"/>
<protein>
    <submittedName>
        <fullName evidence="2">Uncharacterized protein</fullName>
    </submittedName>
</protein>
<evidence type="ECO:0000313" key="3">
    <source>
        <dbReference type="Proteomes" id="UP000185221"/>
    </source>
</evidence>
<dbReference type="STRING" id="226505.SAMN05444394_3357"/>
<evidence type="ECO:0000313" key="2">
    <source>
        <dbReference type="EMBL" id="SIO08554.1"/>
    </source>
</evidence>
<dbReference type="Proteomes" id="UP000185221">
    <property type="component" value="Unassembled WGS sequence"/>
</dbReference>
<feature type="region of interest" description="Disordered" evidence="1">
    <location>
        <begin position="42"/>
        <end position="63"/>
    </location>
</feature>
<dbReference type="OrthoDB" id="828291at2"/>
<evidence type="ECO:0000256" key="1">
    <source>
        <dbReference type="SAM" id="MobiDB-lite"/>
    </source>
</evidence>
<sequence length="63" mass="7033">MKKGKHKPKEKPIDEAYTEDWDLENGMGILPEDISLTQNIGCVGGRKKSKSNKKSNNNEDLSS</sequence>
<dbReference type="EMBL" id="FSRC01000002">
    <property type="protein sequence ID" value="SIO08554.1"/>
    <property type="molecule type" value="Genomic_DNA"/>
</dbReference>
<reference evidence="3" key="1">
    <citation type="submission" date="2016-11" db="EMBL/GenBank/DDBJ databases">
        <authorList>
            <person name="Varghese N."/>
            <person name="Submissions S."/>
        </authorList>
    </citation>
    <scope>NUCLEOTIDE SEQUENCE [LARGE SCALE GENOMIC DNA]</scope>
    <source>
        <strain evidence="3">DSM 15292</strain>
    </source>
</reference>
<accession>A0A1N6GM13</accession>